<keyword evidence="2" id="KW-1185">Reference proteome</keyword>
<sequence>MSIAAVIAMEDQATQQDPARIRRVLDAARRFIAYRERAAALAKGRMAEPATLAEAIDRDFLAFDITQAERELRAAVIALDPDSAPVWLAEPEARARHAERD</sequence>
<name>A0ABT9DVP6_9PROT</name>
<reference evidence="1 2" key="1">
    <citation type="submission" date="2023-08" db="EMBL/GenBank/DDBJ databases">
        <title>The draft genome sequence of Paracraurococcus sp. LOR1-02.</title>
        <authorList>
            <person name="Kingkaew E."/>
            <person name="Tanasupawat S."/>
        </authorList>
    </citation>
    <scope>NUCLEOTIDE SEQUENCE [LARGE SCALE GENOMIC DNA]</scope>
    <source>
        <strain evidence="1 2">LOR1-02</strain>
    </source>
</reference>
<organism evidence="1 2">
    <name type="scientific">Paracraurococcus lichenis</name>
    <dbReference type="NCBI Taxonomy" id="3064888"/>
    <lineage>
        <taxon>Bacteria</taxon>
        <taxon>Pseudomonadati</taxon>
        <taxon>Pseudomonadota</taxon>
        <taxon>Alphaproteobacteria</taxon>
        <taxon>Acetobacterales</taxon>
        <taxon>Roseomonadaceae</taxon>
        <taxon>Paracraurococcus</taxon>
    </lineage>
</organism>
<evidence type="ECO:0000313" key="2">
    <source>
        <dbReference type="Proteomes" id="UP001243009"/>
    </source>
</evidence>
<proteinExistence type="predicted"/>
<evidence type="ECO:0000313" key="1">
    <source>
        <dbReference type="EMBL" id="MDO9707974.1"/>
    </source>
</evidence>
<gene>
    <name evidence="1" type="ORF">Q7A36_06440</name>
</gene>
<accession>A0ABT9DVP6</accession>
<comment type="caution">
    <text evidence="1">The sequence shown here is derived from an EMBL/GenBank/DDBJ whole genome shotgun (WGS) entry which is preliminary data.</text>
</comment>
<dbReference type="Proteomes" id="UP001243009">
    <property type="component" value="Unassembled WGS sequence"/>
</dbReference>
<dbReference type="EMBL" id="JAUTWS010000004">
    <property type="protein sequence ID" value="MDO9707974.1"/>
    <property type="molecule type" value="Genomic_DNA"/>
</dbReference>
<protein>
    <submittedName>
        <fullName evidence="1">Uncharacterized protein</fullName>
    </submittedName>
</protein>
<dbReference type="RefSeq" id="WP_305102833.1">
    <property type="nucleotide sequence ID" value="NZ_JAUTWS010000004.1"/>
</dbReference>